<keyword evidence="1" id="KW-0812">Transmembrane</keyword>
<reference evidence="2 3" key="1">
    <citation type="submission" date="2023-03" db="EMBL/GenBank/DDBJ databases">
        <title>Isolation and description of six Streptomyces strains from soil environments, able to metabolize different microbial glucans.</title>
        <authorList>
            <person name="Widen T."/>
            <person name="Larsbrink J."/>
        </authorList>
    </citation>
    <scope>NUCLEOTIDE SEQUENCE [LARGE SCALE GENOMIC DNA]</scope>
    <source>
        <strain evidence="2 3">Alt3</strain>
    </source>
</reference>
<accession>A0ABY9J3V9</accession>
<evidence type="ECO:0000313" key="3">
    <source>
        <dbReference type="Proteomes" id="UP001224433"/>
    </source>
</evidence>
<evidence type="ECO:0000313" key="2">
    <source>
        <dbReference type="EMBL" id="WLQ62527.1"/>
    </source>
</evidence>
<keyword evidence="3" id="KW-1185">Reference proteome</keyword>
<keyword evidence="1" id="KW-0472">Membrane</keyword>
<proteinExistence type="predicted"/>
<keyword evidence="1" id="KW-1133">Transmembrane helix</keyword>
<sequence length="58" mass="6211">MTPDTRGTIEVSHSEYEAVLESDQRFMLAIPGLLLAGAAYVVLAAGELRRADAGFRSS</sequence>
<protein>
    <submittedName>
        <fullName evidence="2">Uncharacterized protein</fullName>
    </submittedName>
</protein>
<dbReference type="EMBL" id="CP120983">
    <property type="protein sequence ID" value="WLQ62527.1"/>
    <property type="molecule type" value="Genomic_DNA"/>
</dbReference>
<gene>
    <name evidence="2" type="ORF">P8A20_02515</name>
</gene>
<dbReference type="Proteomes" id="UP001224433">
    <property type="component" value="Chromosome"/>
</dbReference>
<dbReference type="RefSeq" id="WP_187282225.1">
    <property type="nucleotide sequence ID" value="NZ_CP120983.1"/>
</dbReference>
<feature type="transmembrane region" description="Helical" evidence="1">
    <location>
        <begin position="26"/>
        <end position="46"/>
    </location>
</feature>
<name>A0ABY9J3V9_9ACTN</name>
<organism evidence="2 3">
    <name type="scientific">Streptomyces glycanivorans</name>
    <dbReference type="NCBI Taxonomy" id="3033808"/>
    <lineage>
        <taxon>Bacteria</taxon>
        <taxon>Bacillati</taxon>
        <taxon>Actinomycetota</taxon>
        <taxon>Actinomycetes</taxon>
        <taxon>Kitasatosporales</taxon>
        <taxon>Streptomycetaceae</taxon>
        <taxon>Streptomyces</taxon>
    </lineage>
</organism>
<evidence type="ECO:0000256" key="1">
    <source>
        <dbReference type="SAM" id="Phobius"/>
    </source>
</evidence>